<sequence>MSRSLLWADRALAARLLQSRYPRPATHKSHGTFTLQHHLLQSLSLLYRGTSGSTCINVDVSYLLAISQEAVHETSINVTSEISSIHEKWDGLQHEPLCGLEGQSQSLGNHALVPRYPDQPALSDPIFQQDRYPHFPTEEHPPIQHHLTRGQDDTRPNPSALPVVPFVLELIVSLIPAWSIPFGV</sequence>
<feature type="region of interest" description="Disordered" evidence="1">
    <location>
        <begin position="137"/>
        <end position="156"/>
    </location>
</feature>
<name>A0A139A0N8_GONPJ</name>
<dbReference type="EMBL" id="KQ965830">
    <property type="protein sequence ID" value="KXS10347.1"/>
    <property type="molecule type" value="Genomic_DNA"/>
</dbReference>
<proteinExistence type="predicted"/>
<evidence type="ECO:0000256" key="1">
    <source>
        <dbReference type="SAM" id="MobiDB-lite"/>
    </source>
</evidence>
<dbReference type="AlphaFoldDB" id="A0A139A0N8"/>
<accession>A0A139A0N8</accession>
<evidence type="ECO:0000313" key="2">
    <source>
        <dbReference type="EMBL" id="KXS10347.1"/>
    </source>
</evidence>
<keyword evidence="3" id="KW-1185">Reference proteome</keyword>
<reference evidence="2 3" key="1">
    <citation type="journal article" date="2015" name="Genome Biol. Evol.">
        <title>Phylogenomic analyses indicate that early fungi evolved digesting cell walls of algal ancestors of land plants.</title>
        <authorList>
            <person name="Chang Y."/>
            <person name="Wang S."/>
            <person name="Sekimoto S."/>
            <person name="Aerts A.L."/>
            <person name="Choi C."/>
            <person name="Clum A."/>
            <person name="LaButti K.M."/>
            <person name="Lindquist E.A."/>
            <person name="Yee Ngan C."/>
            <person name="Ohm R.A."/>
            <person name="Salamov A.A."/>
            <person name="Grigoriev I.V."/>
            <person name="Spatafora J.W."/>
            <person name="Berbee M.L."/>
        </authorList>
    </citation>
    <scope>NUCLEOTIDE SEQUENCE [LARGE SCALE GENOMIC DNA]</scope>
    <source>
        <strain evidence="2 3">JEL478</strain>
    </source>
</reference>
<protein>
    <submittedName>
        <fullName evidence="2">Uncharacterized protein</fullName>
    </submittedName>
</protein>
<dbReference type="Proteomes" id="UP000070544">
    <property type="component" value="Unassembled WGS sequence"/>
</dbReference>
<gene>
    <name evidence="2" type="ORF">M427DRAFT_48450</name>
</gene>
<evidence type="ECO:0000313" key="3">
    <source>
        <dbReference type="Proteomes" id="UP000070544"/>
    </source>
</evidence>
<organism evidence="2 3">
    <name type="scientific">Gonapodya prolifera (strain JEL478)</name>
    <name type="common">Monoblepharis prolifera</name>
    <dbReference type="NCBI Taxonomy" id="1344416"/>
    <lineage>
        <taxon>Eukaryota</taxon>
        <taxon>Fungi</taxon>
        <taxon>Fungi incertae sedis</taxon>
        <taxon>Chytridiomycota</taxon>
        <taxon>Chytridiomycota incertae sedis</taxon>
        <taxon>Monoblepharidomycetes</taxon>
        <taxon>Monoblepharidales</taxon>
        <taxon>Gonapodyaceae</taxon>
        <taxon>Gonapodya</taxon>
    </lineage>
</organism>